<evidence type="ECO:0000313" key="2">
    <source>
        <dbReference type="Proteomes" id="UP000325289"/>
    </source>
</evidence>
<dbReference type="RefSeq" id="WP_149756824.1">
    <property type="nucleotide sequence ID" value="NZ_FOMS01000010.1"/>
</dbReference>
<reference evidence="1 2" key="1">
    <citation type="submission" date="2016-10" db="EMBL/GenBank/DDBJ databases">
        <authorList>
            <person name="Varghese N."/>
            <person name="Submissions S."/>
        </authorList>
    </citation>
    <scope>NUCLEOTIDE SEQUENCE [LARGE SCALE GENOMIC DNA]</scope>
    <source>
        <strain evidence="2">YIM D21,KCTC 23444,ACCC 10710</strain>
    </source>
</reference>
<name>A0A1I2AQP7_9RHOB</name>
<dbReference type="AlphaFoldDB" id="A0A1I2AQP7"/>
<sequence length="72" mass="7790">MSPDKMTHMANLIATFLKTQLGDDGADMVAAHINEFREPRMRAQLFDYVDNGGAGLGSLVLEAVDKDLVAPV</sequence>
<evidence type="ECO:0000313" key="1">
    <source>
        <dbReference type="EMBL" id="SFE46291.1"/>
    </source>
</evidence>
<keyword evidence="2" id="KW-1185">Reference proteome</keyword>
<organism evidence="1 2">
    <name type="scientific">Roseivivax sediminis</name>
    <dbReference type="NCBI Taxonomy" id="936889"/>
    <lineage>
        <taxon>Bacteria</taxon>
        <taxon>Pseudomonadati</taxon>
        <taxon>Pseudomonadota</taxon>
        <taxon>Alphaproteobacteria</taxon>
        <taxon>Rhodobacterales</taxon>
        <taxon>Roseobacteraceae</taxon>
        <taxon>Roseivivax</taxon>
    </lineage>
</organism>
<dbReference type="Pfam" id="PF11390">
    <property type="entry name" value="FdsD"/>
    <property type="match status" value="1"/>
</dbReference>
<protein>
    <submittedName>
        <fullName evidence="1">Formate dehydrogenase subunit delta</fullName>
    </submittedName>
</protein>
<dbReference type="Proteomes" id="UP000325289">
    <property type="component" value="Unassembled WGS sequence"/>
</dbReference>
<proteinExistence type="predicted"/>
<dbReference type="EMBL" id="FOMS01000010">
    <property type="protein sequence ID" value="SFE46291.1"/>
    <property type="molecule type" value="Genomic_DNA"/>
</dbReference>
<accession>A0A1I2AQP7</accession>
<dbReference type="InterPro" id="IPR021074">
    <property type="entry name" value="Formate_DH_dsu"/>
</dbReference>
<gene>
    <name evidence="1" type="ORF">SAMN04515678_11024</name>
</gene>
<dbReference type="OrthoDB" id="7409377at2"/>